<gene>
    <name evidence="1" type="ORF">HPB52_001393</name>
</gene>
<organism evidence="1 2">
    <name type="scientific">Rhipicephalus sanguineus</name>
    <name type="common">Brown dog tick</name>
    <name type="synonym">Ixodes sanguineus</name>
    <dbReference type="NCBI Taxonomy" id="34632"/>
    <lineage>
        <taxon>Eukaryota</taxon>
        <taxon>Metazoa</taxon>
        <taxon>Ecdysozoa</taxon>
        <taxon>Arthropoda</taxon>
        <taxon>Chelicerata</taxon>
        <taxon>Arachnida</taxon>
        <taxon>Acari</taxon>
        <taxon>Parasitiformes</taxon>
        <taxon>Ixodida</taxon>
        <taxon>Ixodoidea</taxon>
        <taxon>Ixodidae</taxon>
        <taxon>Rhipicephalinae</taxon>
        <taxon>Rhipicephalus</taxon>
        <taxon>Rhipicephalus</taxon>
    </lineage>
</organism>
<reference evidence="1" key="1">
    <citation type="journal article" date="2020" name="Cell">
        <title>Large-Scale Comparative Analyses of Tick Genomes Elucidate Their Genetic Diversity and Vector Capacities.</title>
        <authorList>
            <consortium name="Tick Genome and Microbiome Consortium (TIGMIC)"/>
            <person name="Jia N."/>
            <person name="Wang J."/>
            <person name="Shi W."/>
            <person name="Du L."/>
            <person name="Sun Y."/>
            <person name="Zhan W."/>
            <person name="Jiang J.F."/>
            <person name="Wang Q."/>
            <person name="Zhang B."/>
            <person name="Ji P."/>
            <person name="Bell-Sakyi L."/>
            <person name="Cui X.M."/>
            <person name="Yuan T.T."/>
            <person name="Jiang B.G."/>
            <person name="Yang W.F."/>
            <person name="Lam T.T."/>
            <person name="Chang Q.C."/>
            <person name="Ding S.J."/>
            <person name="Wang X.J."/>
            <person name="Zhu J.G."/>
            <person name="Ruan X.D."/>
            <person name="Zhao L."/>
            <person name="Wei J.T."/>
            <person name="Ye R.Z."/>
            <person name="Que T.C."/>
            <person name="Du C.H."/>
            <person name="Zhou Y.H."/>
            <person name="Cheng J.X."/>
            <person name="Dai P.F."/>
            <person name="Guo W.B."/>
            <person name="Han X.H."/>
            <person name="Huang E.J."/>
            <person name="Li L.F."/>
            <person name="Wei W."/>
            <person name="Gao Y.C."/>
            <person name="Liu J.Z."/>
            <person name="Shao H.Z."/>
            <person name="Wang X."/>
            <person name="Wang C.C."/>
            <person name="Yang T.C."/>
            <person name="Huo Q.B."/>
            <person name="Li W."/>
            <person name="Chen H.Y."/>
            <person name="Chen S.E."/>
            <person name="Zhou L.G."/>
            <person name="Ni X.B."/>
            <person name="Tian J.H."/>
            <person name="Sheng Y."/>
            <person name="Liu T."/>
            <person name="Pan Y.S."/>
            <person name="Xia L.Y."/>
            <person name="Li J."/>
            <person name="Zhao F."/>
            <person name="Cao W.C."/>
        </authorList>
    </citation>
    <scope>NUCLEOTIDE SEQUENCE</scope>
    <source>
        <strain evidence="1">Rsan-2018</strain>
    </source>
</reference>
<evidence type="ECO:0000313" key="1">
    <source>
        <dbReference type="EMBL" id="KAH7975402.1"/>
    </source>
</evidence>
<dbReference type="Proteomes" id="UP000821837">
    <property type="component" value="Chromosome 10"/>
</dbReference>
<dbReference type="AlphaFoldDB" id="A0A9D4T4N0"/>
<dbReference type="EMBL" id="JABSTV010001246">
    <property type="protein sequence ID" value="KAH7975402.1"/>
    <property type="molecule type" value="Genomic_DNA"/>
</dbReference>
<protein>
    <submittedName>
        <fullName evidence="1">Uncharacterized protein</fullName>
    </submittedName>
</protein>
<evidence type="ECO:0000313" key="2">
    <source>
        <dbReference type="Proteomes" id="UP000821837"/>
    </source>
</evidence>
<keyword evidence="2" id="KW-1185">Reference proteome</keyword>
<proteinExistence type="predicted"/>
<name>A0A9D4T4N0_RHISA</name>
<sequence length="80" mass="9092">MAIVHVVTASETTLALILDVEKHSKIDRLLRVMARTFPFINPSEVKVEPIMTKWQPKRSLKQINIASGMYSRKPSTKKSV</sequence>
<reference evidence="1" key="2">
    <citation type="submission" date="2021-09" db="EMBL/GenBank/DDBJ databases">
        <authorList>
            <person name="Jia N."/>
            <person name="Wang J."/>
            <person name="Shi W."/>
            <person name="Du L."/>
            <person name="Sun Y."/>
            <person name="Zhan W."/>
            <person name="Jiang J."/>
            <person name="Wang Q."/>
            <person name="Zhang B."/>
            <person name="Ji P."/>
            <person name="Sakyi L.B."/>
            <person name="Cui X."/>
            <person name="Yuan T."/>
            <person name="Jiang B."/>
            <person name="Yang W."/>
            <person name="Lam T.T.-Y."/>
            <person name="Chang Q."/>
            <person name="Ding S."/>
            <person name="Wang X."/>
            <person name="Zhu J."/>
            <person name="Ruan X."/>
            <person name="Zhao L."/>
            <person name="Wei J."/>
            <person name="Que T."/>
            <person name="Du C."/>
            <person name="Cheng J."/>
            <person name="Dai P."/>
            <person name="Han X."/>
            <person name="Huang E."/>
            <person name="Gao Y."/>
            <person name="Liu J."/>
            <person name="Shao H."/>
            <person name="Ye R."/>
            <person name="Li L."/>
            <person name="Wei W."/>
            <person name="Wang X."/>
            <person name="Wang C."/>
            <person name="Huo Q."/>
            <person name="Li W."/>
            <person name="Guo W."/>
            <person name="Chen H."/>
            <person name="Chen S."/>
            <person name="Zhou L."/>
            <person name="Zhou L."/>
            <person name="Ni X."/>
            <person name="Tian J."/>
            <person name="Zhou Y."/>
            <person name="Sheng Y."/>
            <person name="Liu T."/>
            <person name="Pan Y."/>
            <person name="Xia L."/>
            <person name="Li J."/>
            <person name="Zhao F."/>
            <person name="Cao W."/>
        </authorList>
    </citation>
    <scope>NUCLEOTIDE SEQUENCE</scope>
    <source>
        <strain evidence="1">Rsan-2018</strain>
        <tissue evidence="1">Larvae</tissue>
    </source>
</reference>
<comment type="caution">
    <text evidence="1">The sequence shown here is derived from an EMBL/GenBank/DDBJ whole genome shotgun (WGS) entry which is preliminary data.</text>
</comment>
<accession>A0A9D4T4N0</accession>